<dbReference type="EMBL" id="BAAABV010000006">
    <property type="protein sequence ID" value="GAA0274270.1"/>
    <property type="molecule type" value="Genomic_DNA"/>
</dbReference>
<dbReference type="InterPro" id="IPR025335">
    <property type="entry name" value="DUF4241"/>
</dbReference>
<dbReference type="Pfam" id="PF14025">
    <property type="entry name" value="DUF4241"/>
    <property type="match status" value="1"/>
</dbReference>
<sequence length="398" mass="42678">MPDTVYVTYEESWHAESRTGGRELSPDEARARDAEGLPYVVVYRAPGREVPLGVRTVAWQAGFVDAWAYDGQGRRTAEAELRVRDDEGRLLLRRLLVRRYPDAGTAQDAVDCPRTAVQVSAAGTAWISHQPGGMRGDSLEAEVEVADGDLWMVRPRFDDWPALPVADVLPEWAGALPDAETPGWRRVPSRLRGPVDFDRVFRAGTEIPGLKVLDPVACGSVRVPSGVLAVACPDTGEGLSGITVEVPPGVYPMEAALVEVGEEYWGSYVDAVAVRLLIGEGPVAAWEMALGPGDDTLRLRPGAAFGFGTDAAAGAFGDAEVWEELRDLLERARRQGSPEHDRLTDSVVGMNLDGGSLDADLAVFCTGGDGVYPVWVGRSAYGEVVRVAVQTAGPDLEG</sequence>
<gene>
    <name evidence="1" type="ORF">GCM10010302_09890</name>
</gene>
<accession>A0ABN0V471</accession>
<evidence type="ECO:0000313" key="2">
    <source>
        <dbReference type="Proteomes" id="UP001501867"/>
    </source>
</evidence>
<comment type="caution">
    <text evidence="1">The sequence shown here is derived from an EMBL/GenBank/DDBJ whole genome shotgun (WGS) entry which is preliminary data.</text>
</comment>
<dbReference type="Proteomes" id="UP001501867">
    <property type="component" value="Unassembled WGS sequence"/>
</dbReference>
<keyword evidence="2" id="KW-1185">Reference proteome</keyword>
<dbReference type="RefSeq" id="WP_344152920.1">
    <property type="nucleotide sequence ID" value="NZ_BAAABV010000006.1"/>
</dbReference>
<protein>
    <submittedName>
        <fullName evidence="1">DUF4241 domain-containing protein</fullName>
    </submittedName>
</protein>
<evidence type="ECO:0000313" key="1">
    <source>
        <dbReference type="EMBL" id="GAA0274270.1"/>
    </source>
</evidence>
<name>A0ABN0V471_9ACTN</name>
<organism evidence="1 2">
    <name type="scientific">Streptomyces polychromogenes</name>
    <dbReference type="NCBI Taxonomy" id="67342"/>
    <lineage>
        <taxon>Bacteria</taxon>
        <taxon>Bacillati</taxon>
        <taxon>Actinomycetota</taxon>
        <taxon>Actinomycetes</taxon>
        <taxon>Kitasatosporales</taxon>
        <taxon>Streptomycetaceae</taxon>
        <taxon>Streptomyces</taxon>
    </lineage>
</organism>
<proteinExistence type="predicted"/>
<reference evidence="1 2" key="1">
    <citation type="journal article" date="2019" name="Int. J. Syst. Evol. Microbiol.">
        <title>The Global Catalogue of Microorganisms (GCM) 10K type strain sequencing project: providing services to taxonomists for standard genome sequencing and annotation.</title>
        <authorList>
            <consortium name="The Broad Institute Genomics Platform"/>
            <consortium name="The Broad Institute Genome Sequencing Center for Infectious Disease"/>
            <person name="Wu L."/>
            <person name="Ma J."/>
        </authorList>
    </citation>
    <scope>NUCLEOTIDE SEQUENCE [LARGE SCALE GENOMIC DNA]</scope>
    <source>
        <strain evidence="1 2">JCM 4505</strain>
    </source>
</reference>